<dbReference type="OrthoDB" id="4411364at2"/>
<dbReference type="RefSeq" id="WP_035105875.1">
    <property type="nucleotide sequence ID" value="NZ_CP011311.1"/>
</dbReference>
<dbReference type="EMBL" id="CP011311">
    <property type="protein sequence ID" value="AKE39718.1"/>
    <property type="molecule type" value="Genomic_DNA"/>
</dbReference>
<dbReference type="Proteomes" id="UP000033566">
    <property type="component" value="Chromosome"/>
</dbReference>
<dbReference type="AlphaFoldDB" id="A0A0F6QZ99"/>
<keyword evidence="2" id="KW-1185">Reference proteome</keyword>
<organism evidence="1 2">
    <name type="scientific">Corynebacterium camporealensis</name>
    <dbReference type="NCBI Taxonomy" id="161896"/>
    <lineage>
        <taxon>Bacteria</taxon>
        <taxon>Bacillati</taxon>
        <taxon>Actinomycetota</taxon>
        <taxon>Actinomycetes</taxon>
        <taxon>Mycobacteriales</taxon>
        <taxon>Corynebacteriaceae</taxon>
        <taxon>Corynebacterium</taxon>
    </lineage>
</organism>
<evidence type="ECO:0000313" key="2">
    <source>
        <dbReference type="Proteomes" id="UP000033566"/>
    </source>
</evidence>
<gene>
    <name evidence="1" type="ORF">UL81_08840</name>
</gene>
<dbReference type="STRING" id="161896.UL81_08840"/>
<sequence>MRIFYFLAAVVFCIAAIVLRAWTGSPALPVVAIIGAGLFLVLGFSTHSGDTPGRDRPLELSDLDEKKRQTIRDLLDQGHYGTAVKQVRLWFRHVDQEGAEEVVQQLARP</sequence>
<protein>
    <submittedName>
        <fullName evidence="1">Uncharacterized protein</fullName>
    </submittedName>
</protein>
<dbReference type="PATRIC" id="fig|161896.4.peg.1733"/>
<dbReference type="KEGG" id="ccj:UL81_08840"/>
<accession>A0A0F6QZ99</accession>
<evidence type="ECO:0000313" key="1">
    <source>
        <dbReference type="EMBL" id="AKE39718.1"/>
    </source>
</evidence>
<reference evidence="1 2" key="1">
    <citation type="journal article" date="2015" name="Genome Announc.">
        <title>Complete Genome Sequence of Corynebacterium camporealensis DSM 44610, Isolated from the Milk of a Manchega Sheep with Subclinical Mastitis.</title>
        <authorList>
            <person name="Ruckert C."/>
            <person name="Albersmeier A."/>
            <person name="Winkler A."/>
            <person name="Tauch A."/>
        </authorList>
    </citation>
    <scope>NUCLEOTIDE SEQUENCE [LARGE SCALE GENOMIC DNA]</scope>
    <source>
        <strain evidence="1 2">DSM 44610</strain>
    </source>
</reference>
<name>A0A0F6QZ99_9CORY</name>
<proteinExistence type="predicted"/>
<dbReference type="HOGENOM" id="CLU_163887_0_0_11"/>